<dbReference type="RefSeq" id="WP_126262874.1">
    <property type="nucleotide sequence ID" value="NZ_PQZD01000003.1"/>
</dbReference>
<organism evidence="1 2">
    <name type="scientific">Campylobacter jejuni</name>
    <dbReference type="NCBI Taxonomy" id="197"/>
    <lineage>
        <taxon>Bacteria</taxon>
        <taxon>Pseudomonadati</taxon>
        <taxon>Campylobacterota</taxon>
        <taxon>Epsilonproteobacteria</taxon>
        <taxon>Campylobacterales</taxon>
        <taxon>Campylobacteraceae</taxon>
        <taxon>Campylobacter</taxon>
    </lineage>
</organism>
<evidence type="ECO:0000313" key="2">
    <source>
        <dbReference type="Proteomes" id="UP000287197"/>
    </source>
</evidence>
<reference evidence="1" key="2">
    <citation type="journal article" date="2019" name="Appl. Environ. Microbiol.">
        <title>Population genetics and characterization of Campylobacter jejuni isolates in western jackdaws and game birds in Finland.</title>
        <authorList>
            <person name="Kovanen S."/>
            <person name="Rossi M."/>
            <person name="Pohja-Mykra M."/>
            <person name="Nieminen T."/>
            <person name="Raunio-Saarnisto M."/>
            <person name="Sauvala M."/>
            <person name="Fredriksson-Ahomaa M."/>
            <person name="Hanninen M.L."/>
            <person name="Kivisto R."/>
        </authorList>
    </citation>
    <scope>NUCLEOTIDE SEQUENCE</scope>
    <source>
        <strain evidence="1">SO-26</strain>
    </source>
</reference>
<comment type="caution">
    <text evidence="1">The sequence shown here is derived from an EMBL/GenBank/DDBJ whole genome shotgun (WGS) entry which is preliminary data.</text>
</comment>
<accession>A0AAX1Z4S6</accession>
<dbReference type="Proteomes" id="UP000287197">
    <property type="component" value="Unassembled WGS sequence"/>
</dbReference>
<sequence length="83" mass="8858">MLGNSIEKQILTTTDNFTINGNFNFNRAVQSGVAPTAGSHLTNKTYVDGQISNLLSEINKLKNSIGSDGGGAFHYLNSDSYSS</sequence>
<dbReference type="AlphaFoldDB" id="A0AAX1Z4S6"/>
<gene>
    <name evidence="1" type="ORF">C3I27_03890</name>
</gene>
<dbReference type="EMBL" id="PQZD01000003">
    <property type="protein sequence ID" value="RTI48569.1"/>
    <property type="molecule type" value="Genomic_DNA"/>
</dbReference>
<proteinExistence type="predicted"/>
<protein>
    <submittedName>
        <fullName evidence="1">Uncharacterized protein</fullName>
    </submittedName>
</protein>
<evidence type="ECO:0000313" key="1">
    <source>
        <dbReference type="EMBL" id="RTI48569.1"/>
    </source>
</evidence>
<reference evidence="1" key="1">
    <citation type="submission" date="2018-01" db="EMBL/GenBank/DDBJ databases">
        <authorList>
            <person name="Kovanen S."/>
            <person name="Nieminen T."/>
            <person name="Pohja-Mykra M."/>
            <person name="Raunio-Saarnisto M."/>
            <person name="Sauvala M."/>
            <person name="Fredriksson-Ahomaa M."/>
            <person name="Hanninen M.-L."/>
            <person name="Kivisto R."/>
        </authorList>
    </citation>
    <scope>NUCLEOTIDE SEQUENCE</scope>
    <source>
        <strain evidence="1">SO-26</strain>
    </source>
</reference>
<name>A0AAX1Z4S6_CAMJU</name>